<evidence type="ECO:0000313" key="3">
    <source>
        <dbReference type="Proteomes" id="UP001430356"/>
    </source>
</evidence>
<feature type="compositionally biased region" description="Polar residues" evidence="1">
    <location>
        <begin position="122"/>
        <end position="132"/>
    </location>
</feature>
<feature type="compositionally biased region" description="Basic and acidic residues" evidence="1">
    <location>
        <begin position="200"/>
        <end position="212"/>
    </location>
</feature>
<sequence>MSGSDASAVDAVQTIYLHCDALRHRGEVLNGFFYEHRHALGIDDWYELPSAPADNGATGEEGTPGGADGSAAVAPRMPFHAPVEVVHVVRSRKPYFLIEWRYPAAENKKNRHQALDEEPNQPMATDSSTPTVRQREGPFSEESLRAVTERLLALGKESSATPLVWKEKPVSISAALRGVTVTSEREKGRGSHAAPLASRNGEKRQREEHEPGNKPATLPPSETSTAATTLVPRCLRRRQG</sequence>
<feature type="region of interest" description="Disordered" evidence="1">
    <location>
        <begin position="179"/>
        <end position="240"/>
    </location>
</feature>
<name>A0AAW0EYR4_9TRYP</name>
<dbReference type="EMBL" id="JAECZO010000135">
    <property type="protein sequence ID" value="KAK7198162.1"/>
    <property type="molecule type" value="Genomic_DNA"/>
</dbReference>
<feature type="compositionally biased region" description="Basic and acidic residues" evidence="1">
    <location>
        <begin position="133"/>
        <end position="143"/>
    </location>
</feature>
<keyword evidence="3" id="KW-1185">Reference proteome</keyword>
<proteinExistence type="predicted"/>
<organism evidence="2 3">
    <name type="scientific">Novymonas esmeraldas</name>
    <dbReference type="NCBI Taxonomy" id="1808958"/>
    <lineage>
        <taxon>Eukaryota</taxon>
        <taxon>Discoba</taxon>
        <taxon>Euglenozoa</taxon>
        <taxon>Kinetoplastea</taxon>
        <taxon>Metakinetoplastina</taxon>
        <taxon>Trypanosomatida</taxon>
        <taxon>Trypanosomatidae</taxon>
        <taxon>Novymonas</taxon>
    </lineage>
</organism>
<evidence type="ECO:0000313" key="2">
    <source>
        <dbReference type="EMBL" id="KAK7198162.1"/>
    </source>
</evidence>
<evidence type="ECO:0000256" key="1">
    <source>
        <dbReference type="SAM" id="MobiDB-lite"/>
    </source>
</evidence>
<protein>
    <submittedName>
        <fullName evidence="2">Uncharacterized protein</fullName>
    </submittedName>
</protein>
<reference evidence="2 3" key="1">
    <citation type="journal article" date="2021" name="MBio">
        <title>A New Model Trypanosomatid, Novymonas esmeraldas: Genomic Perception of Its 'Candidatus Pandoraea novymonadis' Endosymbiont.</title>
        <authorList>
            <person name="Zakharova A."/>
            <person name="Saura A."/>
            <person name="Butenko A."/>
            <person name="Podesvova L."/>
            <person name="Warmusova S."/>
            <person name="Kostygov A.Y."/>
            <person name="Nenarokova A."/>
            <person name="Lukes J."/>
            <person name="Opperdoes F.R."/>
            <person name="Yurchenko V."/>
        </authorList>
    </citation>
    <scope>NUCLEOTIDE SEQUENCE [LARGE SCALE GENOMIC DNA]</scope>
    <source>
        <strain evidence="2 3">E262AT.01</strain>
    </source>
</reference>
<dbReference type="Proteomes" id="UP001430356">
    <property type="component" value="Unassembled WGS sequence"/>
</dbReference>
<accession>A0AAW0EYR4</accession>
<gene>
    <name evidence="2" type="ORF">NESM_000772900</name>
</gene>
<comment type="caution">
    <text evidence="2">The sequence shown here is derived from an EMBL/GenBank/DDBJ whole genome shotgun (WGS) entry which is preliminary data.</text>
</comment>
<feature type="region of interest" description="Disordered" evidence="1">
    <location>
        <begin position="109"/>
        <end position="143"/>
    </location>
</feature>
<dbReference type="AlphaFoldDB" id="A0AAW0EYR4"/>